<accession>A0AC59G3Q0</accession>
<protein>
    <submittedName>
        <fullName evidence="1">Uncharacterized protein</fullName>
    </submittedName>
</protein>
<evidence type="ECO:0000313" key="2">
    <source>
        <dbReference type="Proteomes" id="UP001510562"/>
    </source>
</evidence>
<reference evidence="1 2" key="1">
    <citation type="journal article" date="2015" name="Genome Announc.">
        <title>Complete Genome Sequence of the Clostridium difficile Type Strain DSM 1296T.</title>
        <authorList>
            <person name="Riedel T."/>
            <person name="Bunk B."/>
            <person name="Wittmann J."/>
            <person name="Thurmer A."/>
            <person name="Sproer C."/>
            <person name="Gronow S."/>
            <person name="Liesegang H."/>
            <person name="Daniel R."/>
            <person name="Overmann J."/>
        </authorList>
    </citation>
    <scope>NUCLEOTIDE SEQUENCE [LARGE SCALE GENOMIC DNA]</scope>
    <source>
        <strain evidence="2">ATCC 9689 / DSM 1296 / BCRC 10642 / JCM 1296 / NCIMB 10666 / NCTC 11209 / 90556-M6S</strain>
    </source>
</reference>
<dbReference type="EMBL" id="CP011968">
    <property type="protein sequence ID" value="AKP44304.1"/>
    <property type="molecule type" value="Genomic_DNA"/>
</dbReference>
<keyword evidence="2" id="KW-1185">Reference proteome</keyword>
<proteinExistence type="predicted"/>
<gene>
    <name evidence="1" type="ORF">CDIF1296T_03496</name>
</gene>
<evidence type="ECO:0000313" key="1">
    <source>
        <dbReference type="EMBL" id="AKP44304.1"/>
    </source>
</evidence>
<dbReference type="Proteomes" id="UP001510562">
    <property type="component" value="Chromosome"/>
</dbReference>
<organism evidence="1 2">
    <name type="scientific">Clostridioides difficile ATCC 9689 = DSM 1296</name>
    <dbReference type="NCBI Taxonomy" id="1121308"/>
    <lineage>
        <taxon>Bacteria</taxon>
        <taxon>Bacillati</taxon>
        <taxon>Bacillota</taxon>
        <taxon>Clostridia</taxon>
        <taxon>Peptostreptococcales</taxon>
        <taxon>Peptostreptococcaceae</taxon>
        <taxon>Clostridioides</taxon>
    </lineage>
</organism>
<name>A0AC59G3Q0_CLODI</name>
<sequence>MSEKLLDLLKIFLEKYLVPTVIAIVFSFIAYYVTPTDNKLLVKFTIWGYAVFLFCVWFLIIELVIWLVQKIQYHNYSKGVEQRNKQRQAEEWQQSLEFLWTDVDNLSSSDYKLLLRFIKNENQPYCSSGTPMGHCLLNSDWVHKTVSKPAKRVLIKSNQRTSSKAIPIPVYETISETYQYILREDIYQMLKYSYEKYGKISHFK</sequence>